<evidence type="ECO:0000256" key="9">
    <source>
        <dbReference type="ARBA" id="ARBA00022989"/>
    </source>
</evidence>
<dbReference type="EMBL" id="JALJOS010000035">
    <property type="protein sequence ID" value="KAK9821865.1"/>
    <property type="molecule type" value="Genomic_DNA"/>
</dbReference>
<keyword evidence="13" id="KW-1185">Reference proteome</keyword>
<evidence type="ECO:0000256" key="4">
    <source>
        <dbReference type="ARBA" id="ARBA00009386"/>
    </source>
</evidence>
<evidence type="ECO:0000313" key="13">
    <source>
        <dbReference type="Proteomes" id="UP001438707"/>
    </source>
</evidence>
<proteinExistence type="inferred from homology"/>
<evidence type="ECO:0000256" key="11">
    <source>
        <dbReference type="RuleBase" id="RU361136"/>
    </source>
</evidence>
<evidence type="ECO:0000256" key="10">
    <source>
        <dbReference type="ARBA" id="ARBA00023136"/>
    </source>
</evidence>
<organism evidence="12 13">
    <name type="scientific">Apatococcus lobatus</name>
    <dbReference type="NCBI Taxonomy" id="904363"/>
    <lineage>
        <taxon>Eukaryota</taxon>
        <taxon>Viridiplantae</taxon>
        <taxon>Chlorophyta</taxon>
        <taxon>core chlorophytes</taxon>
        <taxon>Trebouxiophyceae</taxon>
        <taxon>Chlorellales</taxon>
        <taxon>Chlorellaceae</taxon>
        <taxon>Apatococcus</taxon>
    </lineage>
</organism>
<feature type="transmembrane region" description="Helical" evidence="11">
    <location>
        <begin position="34"/>
        <end position="53"/>
    </location>
</feature>
<evidence type="ECO:0000313" key="12">
    <source>
        <dbReference type="EMBL" id="KAK9821865.1"/>
    </source>
</evidence>
<comment type="function">
    <text evidence="1 11">Subunit of the oligosaccharyl transferase (OST) complex that catalyzes the initial transfer of a defined glycan (Glc(3)Man(9)GlcNAc(2) in eukaryotes) from the lipid carrier dolichol-pyrophosphate to an asparagine residue within an Asn-X-Ser/Thr consensus motif in nascent polypeptide chains, the first step in protein N-glycosylation. N-glycosylation occurs cotranslationally and the complex associates with the Sec61 complex at the channel-forming translocon complex that mediates protein translocation across the endoplasmic reticulum (ER). All subunits are required for a maximal enzyme activity.</text>
</comment>
<sequence length="120" mass="13192">MSSAGPKTAGLDAVRGIFRTFAQEYKKTPSKIKILDAFAVYALATAALQFIYMRLVGSFPFNAFLAGFLACIGFFVLTVCLRLQLDKQSSDFKDLAPERALADYVLCNCALFLGVWNFIG</sequence>
<evidence type="ECO:0000256" key="8">
    <source>
        <dbReference type="ARBA" id="ARBA00022824"/>
    </source>
</evidence>
<name>A0AAW1QK77_9CHLO</name>
<evidence type="ECO:0000256" key="6">
    <source>
        <dbReference type="ARBA" id="ARBA00022692"/>
    </source>
</evidence>
<dbReference type="GO" id="GO:0008250">
    <property type="term" value="C:oligosaccharyltransferase complex"/>
    <property type="evidence" value="ECO:0007669"/>
    <property type="project" value="InterPro"/>
</dbReference>
<evidence type="ECO:0000256" key="5">
    <source>
        <dbReference type="ARBA" id="ARBA00011157"/>
    </source>
</evidence>
<evidence type="ECO:0000256" key="1">
    <source>
        <dbReference type="ARBA" id="ARBA00002791"/>
    </source>
</evidence>
<comment type="caution">
    <text evidence="12">The sequence shown here is derived from an EMBL/GenBank/DDBJ whole genome shotgun (WGS) entry which is preliminary data.</text>
</comment>
<dbReference type="Pfam" id="PF02109">
    <property type="entry name" value="DAD"/>
    <property type="match status" value="1"/>
</dbReference>
<dbReference type="PANTHER" id="PTHR10705:SF0">
    <property type="entry name" value="DOLICHYL-DIPHOSPHOOLIGOSACCHARIDE--PROTEIN GLYCOSYLTRANSFERASE SUBUNIT DAD1"/>
    <property type="match status" value="1"/>
</dbReference>
<dbReference type="PIRSF" id="PIRSF005588">
    <property type="entry name" value="DAD"/>
    <property type="match status" value="1"/>
</dbReference>
<protein>
    <recommendedName>
        <fullName evidence="11">Dolichyl-diphosphooligosaccharide--protein glycosyltransferase subunit DAD1</fullName>
        <shortName evidence="11">Oligosaccharyl transferase subunit DAD1</shortName>
    </recommendedName>
</protein>
<dbReference type="InterPro" id="IPR003038">
    <property type="entry name" value="DAD/Ost2"/>
</dbReference>
<comment type="similarity">
    <text evidence="4 11">Belongs to the DAD/OST2 family.</text>
</comment>
<gene>
    <name evidence="12" type="ORF">WJX74_006926</name>
</gene>
<feature type="transmembrane region" description="Helical" evidence="11">
    <location>
        <begin position="59"/>
        <end position="81"/>
    </location>
</feature>
<evidence type="ECO:0000256" key="2">
    <source>
        <dbReference type="ARBA" id="ARBA00004477"/>
    </source>
</evidence>
<reference evidence="12 13" key="1">
    <citation type="journal article" date="2024" name="Nat. Commun.">
        <title>Phylogenomics reveals the evolutionary origins of lichenization in chlorophyte algae.</title>
        <authorList>
            <person name="Puginier C."/>
            <person name="Libourel C."/>
            <person name="Otte J."/>
            <person name="Skaloud P."/>
            <person name="Haon M."/>
            <person name="Grisel S."/>
            <person name="Petersen M."/>
            <person name="Berrin J.G."/>
            <person name="Delaux P.M."/>
            <person name="Dal Grande F."/>
            <person name="Keller J."/>
        </authorList>
    </citation>
    <scope>NUCLEOTIDE SEQUENCE [LARGE SCALE GENOMIC DNA]</scope>
    <source>
        <strain evidence="12 13">SAG 2145</strain>
    </source>
</reference>
<comment type="pathway">
    <text evidence="3 11">Protein modification; protein glycosylation.</text>
</comment>
<keyword evidence="8 11" id="KW-0256">Endoplasmic reticulum</keyword>
<dbReference type="GO" id="GO:0006487">
    <property type="term" value="P:protein N-linked glycosylation"/>
    <property type="evidence" value="ECO:0007669"/>
    <property type="project" value="TreeGrafter"/>
</dbReference>
<keyword evidence="6 11" id="KW-0812">Transmembrane</keyword>
<feature type="transmembrane region" description="Helical" evidence="11">
    <location>
        <begin position="101"/>
        <end position="119"/>
    </location>
</feature>
<keyword evidence="7" id="KW-0053">Apoptosis</keyword>
<evidence type="ECO:0000256" key="7">
    <source>
        <dbReference type="ARBA" id="ARBA00022703"/>
    </source>
</evidence>
<comment type="subcellular location">
    <subcellularLocation>
        <location evidence="2 11">Endoplasmic reticulum membrane</location>
        <topology evidence="2 11">Multi-pass membrane protein</topology>
    </subcellularLocation>
</comment>
<dbReference type="AlphaFoldDB" id="A0AAW1QK77"/>
<evidence type="ECO:0000256" key="3">
    <source>
        <dbReference type="ARBA" id="ARBA00004922"/>
    </source>
</evidence>
<accession>A0AAW1QK77</accession>
<dbReference type="PANTHER" id="PTHR10705">
    <property type="entry name" value="DOLICHYL-DIPHOSPHOOLIGOSACCHARIDE--PROTEIN GLYCOSYLTRANSFERASE SUBUNIT DAD1"/>
    <property type="match status" value="1"/>
</dbReference>
<keyword evidence="9 11" id="KW-1133">Transmembrane helix</keyword>
<keyword evidence="10 11" id="KW-0472">Membrane</keyword>
<comment type="subunit">
    <text evidence="5 11">Component of the oligosaccharyltransferase (OST) complex.</text>
</comment>
<dbReference type="Proteomes" id="UP001438707">
    <property type="component" value="Unassembled WGS sequence"/>
</dbReference>